<protein>
    <submittedName>
        <fullName evidence="1">Uncharacterized protein</fullName>
    </submittedName>
</protein>
<sequence length="86" mass="9474">MIQISLRGRGIGGRALATINSPTSTIHISTLESTISIVQWGTLPTVHEEPKTTFVMELILIDIEISTSTLEHPVDQRPLLQAIEKK</sequence>
<comment type="caution">
    <text evidence="1">The sequence shown here is derived from an EMBL/GenBank/DDBJ whole genome shotgun (WGS) entry which is preliminary data.</text>
</comment>
<evidence type="ECO:0000313" key="2">
    <source>
        <dbReference type="Proteomes" id="UP000257109"/>
    </source>
</evidence>
<gene>
    <name evidence="1" type="ORF">CR513_33153</name>
</gene>
<feature type="non-terminal residue" evidence="1">
    <location>
        <position position="1"/>
    </location>
</feature>
<dbReference type="AlphaFoldDB" id="A0A371G4Z7"/>
<evidence type="ECO:0000313" key="1">
    <source>
        <dbReference type="EMBL" id="RDX85635.1"/>
    </source>
</evidence>
<organism evidence="1 2">
    <name type="scientific">Mucuna pruriens</name>
    <name type="common">Velvet bean</name>
    <name type="synonym">Dolichos pruriens</name>
    <dbReference type="NCBI Taxonomy" id="157652"/>
    <lineage>
        <taxon>Eukaryota</taxon>
        <taxon>Viridiplantae</taxon>
        <taxon>Streptophyta</taxon>
        <taxon>Embryophyta</taxon>
        <taxon>Tracheophyta</taxon>
        <taxon>Spermatophyta</taxon>
        <taxon>Magnoliopsida</taxon>
        <taxon>eudicotyledons</taxon>
        <taxon>Gunneridae</taxon>
        <taxon>Pentapetalae</taxon>
        <taxon>rosids</taxon>
        <taxon>fabids</taxon>
        <taxon>Fabales</taxon>
        <taxon>Fabaceae</taxon>
        <taxon>Papilionoideae</taxon>
        <taxon>50 kb inversion clade</taxon>
        <taxon>NPAAA clade</taxon>
        <taxon>indigoferoid/millettioid clade</taxon>
        <taxon>Phaseoleae</taxon>
        <taxon>Mucuna</taxon>
    </lineage>
</organism>
<keyword evidence="2" id="KW-1185">Reference proteome</keyword>
<reference evidence="1" key="1">
    <citation type="submission" date="2018-05" db="EMBL/GenBank/DDBJ databases">
        <title>Draft genome of Mucuna pruriens seed.</title>
        <authorList>
            <person name="Nnadi N.E."/>
            <person name="Vos R."/>
            <person name="Hasami M.H."/>
            <person name="Devisetty U.K."/>
            <person name="Aguiy J.C."/>
        </authorList>
    </citation>
    <scope>NUCLEOTIDE SEQUENCE [LARGE SCALE GENOMIC DNA]</scope>
    <source>
        <strain evidence="1">JCA_2017</strain>
    </source>
</reference>
<proteinExistence type="predicted"/>
<dbReference type="EMBL" id="QJKJ01006743">
    <property type="protein sequence ID" value="RDX85635.1"/>
    <property type="molecule type" value="Genomic_DNA"/>
</dbReference>
<accession>A0A371G4Z7</accession>
<dbReference type="Proteomes" id="UP000257109">
    <property type="component" value="Unassembled WGS sequence"/>
</dbReference>
<name>A0A371G4Z7_MUCPR</name>